<organism evidence="10 11">
    <name type="scientific">Candidatus Ornithospirochaeta avicola</name>
    <dbReference type="NCBI Taxonomy" id="2840896"/>
    <lineage>
        <taxon>Bacteria</taxon>
        <taxon>Pseudomonadati</taxon>
        <taxon>Spirochaetota</taxon>
        <taxon>Spirochaetia</taxon>
        <taxon>Spirochaetales</taxon>
        <taxon>Spirochaetaceae</taxon>
        <taxon>Spirochaetaceae incertae sedis</taxon>
        <taxon>Candidatus Ornithospirochaeta</taxon>
    </lineage>
</organism>
<dbReference type="CDD" id="cd02440">
    <property type="entry name" value="AdoMet_MTases"/>
    <property type="match status" value="1"/>
</dbReference>
<dbReference type="InterPro" id="IPR015947">
    <property type="entry name" value="PUA-like_sf"/>
</dbReference>
<evidence type="ECO:0000256" key="4">
    <source>
        <dbReference type="ARBA" id="ARBA00022679"/>
    </source>
</evidence>
<evidence type="ECO:0000259" key="9">
    <source>
        <dbReference type="Pfam" id="PF17785"/>
    </source>
</evidence>
<dbReference type="SUPFAM" id="SSF53335">
    <property type="entry name" value="S-adenosyl-L-methionine-dependent methyltransferases"/>
    <property type="match status" value="1"/>
</dbReference>
<dbReference type="EMBL" id="DXHU01000023">
    <property type="protein sequence ID" value="HIV99535.1"/>
    <property type="molecule type" value="Genomic_DNA"/>
</dbReference>
<comment type="subcellular location">
    <subcellularLocation>
        <location evidence="1">Cytoplasm</location>
    </subcellularLocation>
</comment>
<dbReference type="SUPFAM" id="SSF88697">
    <property type="entry name" value="PUA domain-like"/>
    <property type="match status" value="1"/>
</dbReference>
<dbReference type="Gene3D" id="2.30.130.10">
    <property type="entry name" value="PUA domain"/>
    <property type="match status" value="1"/>
</dbReference>
<dbReference type="CDD" id="cd21153">
    <property type="entry name" value="PUA_RlmI"/>
    <property type="match status" value="1"/>
</dbReference>
<name>A0A9D1PUM7_9SPIO</name>
<evidence type="ECO:0000256" key="6">
    <source>
        <dbReference type="ARBA" id="ARBA00038091"/>
    </source>
</evidence>
<feature type="domain" description="S-adenosylmethionine-dependent methyltransferase" evidence="8">
    <location>
        <begin position="103"/>
        <end position="340"/>
    </location>
</feature>
<dbReference type="CDD" id="cd11572">
    <property type="entry name" value="RlmI_M_like"/>
    <property type="match status" value="1"/>
</dbReference>
<proteinExistence type="inferred from homology"/>
<evidence type="ECO:0000256" key="1">
    <source>
        <dbReference type="ARBA" id="ARBA00004496"/>
    </source>
</evidence>
<sequence>MYTIKLKEGKEKQALFHHPWVFSGAIKSINPPYKEAGLASVCSSDGAFVAYGYYDEKSHIILHLLSWQKDIIPDDEFVYRKAVEAVERRKDFFSDSSSTNAFRLIHGEADFLPGVAADWYNGYIKIIYSSRFAYSKLPVIAEALAKTLKVKLIAANADREYASSEALDMKTRYFIDGLEAKIKEDELDDVRINENGIIYSVSLRQGQKSGFYCDQRDNRMIAELYAGGRHVLDVCSYTGSFTLHALRAGAESVKAIDSSQSVLRHLLYQVNINEEEKTIPEGSREKVEILSGDCFEALRKEKDDYYDLIILDPPKLAKTKGALEKAERAYKDINRVAMNKIRNNGILISFSCSASLTREELRKVLSWASKDAHAEIQIIRNLFQAEDHPVRLSFPESEYLKGFVMKVIKA</sequence>
<evidence type="ECO:0000313" key="11">
    <source>
        <dbReference type="Proteomes" id="UP000823936"/>
    </source>
</evidence>
<evidence type="ECO:0000259" key="8">
    <source>
        <dbReference type="Pfam" id="PF10672"/>
    </source>
</evidence>
<evidence type="ECO:0000256" key="7">
    <source>
        <dbReference type="SAM" id="Coils"/>
    </source>
</evidence>
<dbReference type="Gene3D" id="3.30.750.80">
    <property type="entry name" value="RNA methyltransferase domain (HRMD) like"/>
    <property type="match status" value="1"/>
</dbReference>
<dbReference type="InterPro" id="IPR041532">
    <property type="entry name" value="RlmI-like_PUA"/>
</dbReference>
<dbReference type="Gene3D" id="3.40.50.150">
    <property type="entry name" value="Vaccinia Virus protein VP39"/>
    <property type="match status" value="1"/>
</dbReference>
<accession>A0A9D1PUM7</accession>
<evidence type="ECO:0000313" key="10">
    <source>
        <dbReference type="EMBL" id="HIV99535.1"/>
    </source>
</evidence>
<comment type="similarity">
    <text evidence="6">Belongs to the methyltransferase superfamily. RlmI family.</text>
</comment>
<dbReference type="GO" id="GO:0008168">
    <property type="term" value="F:methyltransferase activity"/>
    <property type="evidence" value="ECO:0007669"/>
    <property type="project" value="UniProtKB-KW"/>
</dbReference>
<keyword evidence="7" id="KW-0175">Coiled coil</keyword>
<evidence type="ECO:0000256" key="5">
    <source>
        <dbReference type="ARBA" id="ARBA00022691"/>
    </source>
</evidence>
<comment type="caution">
    <text evidence="10">The sequence shown here is derived from an EMBL/GenBank/DDBJ whole genome shotgun (WGS) entry which is preliminary data.</text>
</comment>
<evidence type="ECO:0000256" key="2">
    <source>
        <dbReference type="ARBA" id="ARBA00022490"/>
    </source>
</evidence>
<dbReference type="GO" id="GO:0032259">
    <property type="term" value="P:methylation"/>
    <property type="evidence" value="ECO:0007669"/>
    <property type="project" value="UniProtKB-KW"/>
</dbReference>
<dbReference type="InterPro" id="IPR019614">
    <property type="entry name" value="SAM-dep_methyl-trfase"/>
</dbReference>
<dbReference type="Pfam" id="PF10672">
    <property type="entry name" value="Methyltrans_SAM"/>
    <property type="match status" value="1"/>
</dbReference>
<dbReference type="Pfam" id="PF17785">
    <property type="entry name" value="PUA_3"/>
    <property type="match status" value="1"/>
</dbReference>
<keyword evidence="3 10" id="KW-0489">Methyltransferase</keyword>
<dbReference type="Proteomes" id="UP000823936">
    <property type="component" value="Unassembled WGS sequence"/>
</dbReference>
<keyword evidence="2" id="KW-0963">Cytoplasm</keyword>
<dbReference type="AlphaFoldDB" id="A0A9D1PUM7"/>
<dbReference type="PANTHER" id="PTHR42873:SF1">
    <property type="entry name" value="S-ADENOSYLMETHIONINE-DEPENDENT METHYLTRANSFERASE DOMAIN-CONTAINING PROTEIN"/>
    <property type="match status" value="1"/>
</dbReference>
<dbReference type="InterPro" id="IPR029063">
    <property type="entry name" value="SAM-dependent_MTases_sf"/>
</dbReference>
<dbReference type="InterPro" id="IPR036974">
    <property type="entry name" value="PUA_sf"/>
</dbReference>
<feature type="domain" description="RlmI-like PUA" evidence="9">
    <location>
        <begin position="4"/>
        <end position="67"/>
    </location>
</feature>
<gene>
    <name evidence="10" type="ORF">IAB12_07155</name>
</gene>
<evidence type="ECO:0000256" key="3">
    <source>
        <dbReference type="ARBA" id="ARBA00022603"/>
    </source>
</evidence>
<dbReference type="GO" id="GO:0003723">
    <property type="term" value="F:RNA binding"/>
    <property type="evidence" value="ECO:0007669"/>
    <property type="project" value="InterPro"/>
</dbReference>
<protein>
    <submittedName>
        <fullName evidence="10">Class I SAM-dependent rRNA methyltransferase</fullName>
    </submittedName>
</protein>
<dbReference type="PANTHER" id="PTHR42873">
    <property type="entry name" value="RIBOSOMAL RNA LARGE SUBUNIT METHYLTRANSFERASE"/>
    <property type="match status" value="1"/>
</dbReference>
<dbReference type="GO" id="GO:0005737">
    <property type="term" value="C:cytoplasm"/>
    <property type="evidence" value="ECO:0007669"/>
    <property type="project" value="UniProtKB-SubCell"/>
</dbReference>
<keyword evidence="4" id="KW-0808">Transferase</keyword>
<reference evidence="10" key="1">
    <citation type="journal article" date="2021" name="PeerJ">
        <title>Extensive microbial diversity within the chicken gut microbiome revealed by metagenomics and culture.</title>
        <authorList>
            <person name="Gilroy R."/>
            <person name="Ravi A."/>
            <person name="Getino M."/>
            <person name="Pursley I."/>
            <person name="Horton D.L."/>
            <person name="Alikhan N.F."/>
            <person name="Baker D."/>
            <person name="Gharbi K."/>
            <person name="Hall N."/>
            <person name="Watson M."/>
            <person name="Adriaenssens E.M."/>
            <person name="Foster-Nyarko E."/>
            <person name="Jarju S."/>
            <person name="Secka A."/>
            <person name="Antonio M."/>
            <person name="Oren A."/>
            <person name="Chaudhuri R.R."/>
            <person name="La Ragione R."/>
            <person name="Hildebrand F."/>
            <person name="Pallen M.J."/>
        </authorList>
    </citation>
    <scope>NUCLEOTIDE SEQUENCE</scope>
    <source>
        <strain evidence="10">Gambia11-129</strain>
    </source>
</reference>
<feature type="coiled-coil region" evidence="7">
    <location>
        <begin position="316"/>
        <end position="343"/>
    </location>
</feature>
<keyword evidence="5" id="KW-0949">S-adenosyl-L-methionine</keyword>
<reference evidence="10" key="2">
    <citation type="submission" date="2021-04" db="EMBL/GenBank/DDBJ databases">
        <authorList>
            <person name="Gilroy R."/>
        </authorList>
    </citation>
    <scope>NUCLEOTIDE SEQUENCE</scope>
    <source>
        <strain evidence="10">Gambia11-129</strain>
    </source>
</reference>